<protein>
    <submittedName>
        <fullName evidence="2">Uncharacterized protein</fullName>
    </submittedName>
</protein>
<evidence type="ECO:0000256" key="1">
    <source>
        <dbReference type="SAM" id="Phobius"/>
    </source>
</evidence>
<keyword evidence="3" id="KW-1185">Reference proteome</keyword>
<name>A0A1A9EXD7_9GAMM</name>
<dbReference type="EMBL" id="CP015839">
    <property type="protein sequence ID" value="ANG62193.1"/>
    <property type="molecule type" value="Genomic_DNA"/>
</dbReference>
<feature type="transmembrane region" description="Helical" evidence="1">
    <location>
        <begin position="44"/>
        <end position="62"/>
    </location>
</feature>
<feature type="transmembrane region" description="Helical" evidence="1">
    <location>
        <begin position="69"/>
        <end position="92"/>
    </location>
</feature>
<dbReference type="AlphaFoldDB" id="A0A1A9EXD7"/>
<keyword evidence="1" id="KW-0472">Membrane</keyword>
<gene>
    <name evidence="2" type="ORF">A8C75_06590</name>
</gene>
<evidence type="ECO:0000313" key="2">
    <source>
        <dbReference type="EMBL" id="ANG62193.1"/>
    </source>
</evidence>
<sequence length="116" mass="12803">MEPLVLFLLSGFVSMSAALSAGAINKLPDEQKPPFALQRSGQLWVVMIGNFAALTLLGAMAYGFRLLDWWIPLLCIFLTFPVAHLVLLQPLLGHVRTLFVMAPLVLASIAALYTYW</sequence>
<dbReference type="Proteomes" id="UP000078070">
    <property type="component" value="Chromosome"/>
</dbReference>
<evidence type="ECO:0000313" key="3">
    <source>
        <dbReference type="Proteomes" id="UP000078070"/>
    </source>
</evidence>
<dbReference type="STRING" id="1821621.A8C75_06590"/>
<reference evidence="2 3" key="2">
    <citation type="journal article" date="2018" name="Int. J. Syst. Evol. Microbiol.">
        <title>Marinobacterium aestuarii sp. nov., a benzene-degrading marine bacterium isolated from estuary sediment.</title>
        <authorList>
            <person name="Bae S.S."/>
            <person name="Jung J."/>
            <person name="Chung D."/>
            <person name="Baek K."/>
        </authorList>
    </citation>
    <scope>NUCLEOTIDE SEQUENCE [LARGE SCALE GENOMIC DNA]</scope>
    <source>
        <strain evidence="2 3">ST58-10</strain>
    </source>
</reference>
<proteinExistence type="predicted"/>
<organism evidence="2 3">
    <name type="scientific">Marinobacterium aestuarii</name>
    <dbReference type="NCBI Taxonomy" id="1821621"/>
    <lineage>
        <taxon>Bacteria</taxon>
        <taxon>Pseudomonadati</taxon>
        <taxon>Pseudomonadota</taxon>
        <taxon>Gammaproteobacteria</taxon>
        <taxon>Oceanospirillales</taxon>
        <taxon>Oceanospirillaceae</taxon>
        <taxon>Marinobacterium</taxon>
    </lineage>
</organism>
<reference evidence="3" key="1">
    <citation type="submission" date="2016-05" db="EMBL/GenBank/DDBJ databases">
        <authorList>
            <person name="Baek K."/>
            <person name="Yang S.-J."/>
        </authorList>
    </citation>
    <scope>NUCLEOTIDE SEQUENCE [LARGE SCALE GENOMIC DNA]</scope>
    <source>
        <strain evidence="3">ST58-10</strain>
    </source>
</reference>
<dbReference type="OrthoDB" id="6088859at2"/>
<keyword evidence="1" id="KW-1133">Transmembrane helix</keyword>
<feature type="transmembrane region" description="Helical" evidence="1">
    <location>
        <begin position="98"/>
        <end position="115"/>
    </location>
</feature>
<dbReference type="KEGG" id="mars:A8C75_06590"/>
<keyword evidence="1" id="KW-0812">Transmembrane</keyword>
<accession>A0A1A9EXD7</accession>
<dbReference type="RefSeq" id="WP_067379734.1">
    <property type="nucleotide sequence ID" value="NZ_CP015839.1"/>
</dbReference>